<keyword evidence="1" id="KW-0614">Plasmid</keyword>
<keyword evidence="2" id="KW-1185">Reference proteome</keyword>
<dbReference type="Proteomes" id="UP000515917">
    <property type="component" value="Plasmid pl1"/>
</dbReference>
<proteinExistence type="predicted"/>
<organism evidence="1 2">
    <name type="scientific">Iodobacter fluviatilis</name>
    <dbReference type="NCBI Taxonomy" id="537"/>
    <lineage>
        <taxon>Bacteria</taxon>
        <taxon>Pseudomonadati</taxon>
        <taxon>Pseudomonadota</taxon>
        <taxon>Betaproteobacteria</taxon>
        <taxon>Neisseriales</taxon>
        <taxon>Chitinibacteraceae</taxon>
        <taxon>Iodobacter</taxon>
    </lineage>
</organism>
<protein>
    <submittedName>
        <fullName evidence="1">Uncharacterized protein</fullName>
    </submittedName>
</protein>
<evidence type="ECO:0000313" key="2">
    <source>
        <dbReference type="Proteomes" id="UP000515917"/>
    </source>
</evidence>
<dbReference type="AlphaFoldDB" id="A0A7G3GG62"/>
<dbReference type="EMBL" id="CP025783">
    <property type="protein sequence ID" value="QBC45945.1"/>
    <property type="molecule type" value="Genomic_DNA"/>
</dbReference>
<gene>
    <name evidence="1" type="ORF">C1H71_20620</name>
</gene>
<accession>A0A7G3GG62</accession>
<dbReference type="RefSeq" id="WP_188053780.1">
    <property type="nucleotide sequence ID" value="NZ_CP025783.1"/>
</dbReference>
<dbReference type="KEGG" id="ifl:C1H71_20620"/>
<sequence>MDQDTLISLSSTGSLQDQRKLPAQAATHFSIEERNSLDWLKQWQDLAERLRFYAPSGSVAGNWAALLPARDDWPALAAWLDHGTALPPLLKQRIARPDLALLLAFLKLQRHPRAAFAALTEQHRQHYYRQILHLAPKPGTPDEADLLLTLAEGAERTVLPAGSVFSAGLDQQEKELLYSSLDPLPLSAAKLSRVITLGQSYDSDLNAQLWQRHCLNEATGIKWPEAACAVFGSDRPDASSTLFAPGFRLVSPQLWLSAGKRSIHISFYGNDARSWISKLSPLGSDTGLSDPFNRCWQVSASTAQGEMVLDKAIVSRKIAADGVYTGQEKLTVSWLLDESAAAIGTEEQATPWLAFQLRTGSGIANLANWQTLQLNDMVLAVECDGLTPDAVRSNSSVADISAPFDAFPGPISAGHRLAVAHKECLVKPISSLRLALQWEERPASLNTHYKIYRDYLNTTEHSVLATWPQPSVQLAQSISSPYQDKNKTITPFLGTDRETFSFALEKKSASSGLPALPEALSADPLEWPLWFALEYGGDPLGHQIERDASTWLASRFTSEMLSWSQQAHPPKLNYFRSAQAFLKMTTFRRMRSSTIRSSGMVCHPQLQRLQRSSGYS</sequence>
<geneLocation type="plasmid" evidence="1 2">
    <name>pl1</name>
</geneLocation>
<evidence type="ECO:0000313" key="1">
    <source>
        <dbReference type="EMBL" id="QBC45945.1"/>
    </source>
</evidence>
<name>A0A7G3GG62_9NEIS</name>
<reference evidence="1 2" key="1">
    <citation type="submission" date="2018-01" db="EMBL/GenBank/DDBJ databases">
        <title>Genome sequence of Iodobacter sp. strain PCH194 isolated from Indian Trans-Himalaya.</title>
        <authorList>
            <person name="Kumar V."/>
            <person name="Thakur V."/>
            <person name="Kumar S."/>
            <person name="Singh D."/>
        </authorList>
    </citation>
    <scope>NUCLEOTIDE SEQUENCE [LARGE SCALE GENOMIC DNA]</scope>
    <source>
        <strain evidence="1 2">PCH194</strain>
        <plasmid evidence="1 2">pl1</plasmid>
    </source>
</reference>